<dbReference type="OrthoDB" id="9787585at2"/>
<dbReference type="Pfam" id="PF13538">
    <property type="entry name" value="UvrD_C_2"/>
    <property type="match status" value="1"/>
</dbReference>
<dbReference type="EMBL" id="QPJW01000002">
    <property type="protein sequence ID" value="RCX21779.1"/>
    <property type="molecule type" value="Genomic_DNA"/>
</dbReference>
<evidence type="ECO:0000259" key="6">
    <source>
        <dbReference type="PROSITE" id="PS51198"/>
    </source>
</evidence>
<evidence type="ECO:0000256" key="5">
    <source>
        <dbReference type="PROSITE-ProRule" id="PRU00560"/>
    </source>
</evidence>
<evidence type="ECO:0000256" key="1">
    <source>
        <dbReference type="ARBA" id="ARBA00022741"/>
    </source>
</evidence>
<dbReference type="AlphaFoldDB" id="A0A369BJK8"/>
<keyword evidence="3 5" id="KW-0347">Helicase</keyword>
<evidence type="ECO:0000313" key="7">
    <source>
        <dbReference type="EMBL" id="RCX21779.1"/>
    </source>
</evidence>
<dbReference type="PANTHER" id="PTHR11070">
    <property type="entry name" value="UVRD / RECB / PCRA DNA HELICASE FAMILY MEMBER"/>
    <property type="match status" value="1"/>
</dbReference>
<evidence type="ECO:0000256" key="2">
    <source>
        <dbReference type="ARBA" id="ARBA00022801"/>
    </source>
</evidence>
<dbReference type="Proteomes" id="UP000253090">
    <property type="component" value="Unassembled WGS sequence"/>
</dbReference>
<reference evidence="7 8" key="1">
    <citation type="submission" date="2018-07" db="EMBL/GenBank/DDBJ databases">
        <title>Genomic Encyclopedia of Type Strains, Phase III (KMG-III): the genomes of soil and plant-associated and newly described type strains.</title>
        <authorList>
            <person name="Whitman W."/>
        </authorList>
    </citation>
    <scope>NUCLEOTIDE SEQUENCE [LARGE SCALE GENOMIC DNA]</scope>
    <source>
        <strain evidence="7 8">CECT 8333</strain>
    </source>
</reference>
<dbReference type="GO" id="GO:0043138">
    <property type="term" value="F:3'-5' DNA helicase activity"/>
    <property type="evidence" value="ECO:0007669"/>
    <property type="project" value="UniProtKB-EC"/>
</dbReference>
<dbReference type="GO" id="GO:0000725">
    <property type="term" value="P:recombinational repair"/>
    <property type="evidence" value="ECO:0007669"/>
    <property type="project" value="TreeGrafter"/>
</dbReference>
<dbReference type="Gene3D" id="3.40.50.300">
    <property type="entry name" value="P-loop containing nucleotide triphosphate hydrolases"/>
    <property type="match status" value="3"/>
</dbReference>
<dbReference type="InterPro" id="IPR014016">
    <property type="entry name" value="UvrD-like_ATP-bd"/>
</dbReference>
<comment type="caution">
    <text evidence="7">The sequence shown here is derived from an EMBL/GenBank/DDBJ whole genome shotgun (WGS) entry which is preliminary data.</text>
</comment>
<protein>
    <submittedName>
        <fullName evidence="7">DNA helicase-2/ATP-dependent DNA helicase PcrA</fullName>
    </submittedName>
</protein>
<name>A0A369BJK8_9BACL</name>
<evidence type="ECO:0000313" key="8">
    <source>
        <dbReference type="Proteomes" id="UP000253090"/>
    </source>
</evidence>
<keyword evidence="4 5" id="KW-0067">ATP-binding</keyword>
<dbReference type="InterPro" id="IPR000212">
    <property type="entry name" value="DNA_helicase_UvrD/REP"/>
</dbReference>
<gene>
    <name evidence="7" type="ORF">DFP94_102538</name>
</gene>
<dbReference type="InterPro" id="IPR027785">
    <property type="entry name" value="UvrD-like_helicase_C"/>
</dbReference>
<dbReference type="Pfam" id="PF00580">
    <property type="entry name" value="UvrD-helicase"/>
    <property type="match status" value="1"/>
</dbReference>
<dbReference type="RefSeq" id="WP_114496321.1">
    <property type="nucleotide sequence ID" value="NZ_QPJW01000002.1"/>
</dbReference>
<feature type="domain" description="UvrD-like helicase ATP-binding" evidence="6">
    <location>
        <begin position="203"/>
        <end position="535"/>
    </location>
</feature>
<dbReference type="GO" id="GO:0005524">
    <property type="term" value="F:ATP binding"/>
    <property type="evidence" value="ECO:0007669"/>
    <property type="project" value="UniProtKB-UniRule"/>
</dbReference>
<keyword evidence="1 5" id="KW-0547">Nucleotide-binding</keyword>
<organism evidence="7 8">
    <name type="scientific">Fontibacillus phaseoli</name>
    <dbReference type="NCBI Taxonomy" id="1416533"/>
    <lineage>
        <taxon>Bacteria</taxon>
        <taxon>Bacillati</taxon>
        <taxon>Bacillota</taxon>
        <taxon>Bacilli</taxon>
        <taxon>Bacillales</taxon>
        <taxon>Paenibacillaceae</taxon>
        <taxon>Fontibacillus</taxon>
    </lineage>
</organism>
<dbReference type="GO" id="GO:0016887">
    <property type="term" value="F:ATP hydrolysis activity"/>
    <property type="evidence" value="ECO:0007669"/>
    <property type="project" value="RHEA"/>
</dbReference>
<sequence length="687" mass="78184">MTVINESEAEERAYVETLLGKLRQAIEQMNEGISSSYREIIEAKKYVWENIGQLDPAERAANRIEIGLSIDAGEKSKDNLRKLYKLEQSPFFGRIDFRRDGESKPEPYYIGIHSFSEGDNQTNLIYDWRSPVASLFYDFGIERASFQAPEGRIKGEITLKRQYKIKDGALDYMIETSLNINDDVLQKELSGNTDEKMKNIVATIQKEQNAIIRNETSKELIIQGVAGSGKTSVALHRIAFLLYKYKGSLSSKNILILSPNKVFSDYISGVLPELGEENMLETEFEDLAAGELAGICPFQTFHQQVAELTEHNDDGARERIRFKAATDFVKKMESFIAYADQAFFSPEDIVVDPFFISKEEVKIGYESLDRMPLKPRLDKLAAQLSAQCRNSDGDKPDPSSAKKIKTAVKKMFRYSGLLPLYRELYNYLGRPELFKYSVPKTKTVEYCDVFPLVYLKHYFEGLTPYEFVKHLLVDEMQDYSLIQYAVLSILFTCKKTILGDASQSVNPYSSSSLPEISGMFPGAETVELNKSYRSTLEITNFAKKVKPNDTLIPVERHGEEPQILKCLDASEQLLRIGELLDDFFASEHHSMGILCKTMKQAKDLYDHLKIDRQAVYLLDFKSIRFHEGVIITSAHLAKGLEFDRVLVPFADDETYNSELDQSLLYIACTRAMHQLKLTYSGNPSPFI</sequence>
<evidence type="ECO:0000256" key="3">
    <source>
        <dbReference type="ARBA" id="ARBA00022806"/>
    </source>
</evidence>
<dbReference type="PROSITE" id="PS51198">
    <property type="entry name" value="UVRD_HELICASE_ATP_BIND"/>
    <property type="match status" value="1"/>
</dbReference>
<proteinExistence type="predicted"/>
<dbReference type="GO" id="GO:0005829">
    <property type="term" value="C:cytosol"/>
    <property type="evidence" value="ECO:0007669"/>
    <property type="project" value="TreeGrafter"/>
</dbReference>
<feature type="binding site" evidence="5">
    <location>
        <begin position="224"/>
        <end position="231"/>
    </location>
    <ligand>
        <name>ATP</name>
        <dbReference type="ChEBI" id="CHEBI:30616"/>
    </ligand>
</feature>
<evidence type="ECO:0000256" key="4">
    <source>
        <dbReference type="ARBA" id="ARBA00022840"/>
    </source>
</evidence>
<dbReference type="PANTHER" id="PTHR11070:SF17">
    <property type="entry name" value="DNA HELICASE IV"/>
    <property type="match status" value="1"/>
</dbReference>
<accession>A0A369BJK8</accession>
<keyword evidence="8" id="KW-1185">Reference proteome</keyword>
<dbReference type="GO" id="GO:0003677">
    <property type="term" value="F:DNA binding"/>
    <property type="evidence" value="ECO:0007669"/>
    <property type="project" value="InterPro"/>
</dbReference>
<keyword evidence="2 5" id="KW-0378">Hydrolase</keyword>
<dbReference type="InterPro" id="IPR027417">
    <property type="entry name" value="P-loop_NTPase"/>
</dbReference>
<dbReference type="SUPFAM" id="SSF52540">
    <property type="entry name" value="P-loop containing nucleoside triphosphate hydrolases"/>
    <property type="match status" value="1"/>
</dbReference>